<evidence type="ECO:0000259" key="9">
    <source>
        <dbReference type="PROSITE" id="PS50041"/>
    </source>
</evidence>
<keyword evidence="6 7" id="KW-0472">Membrane</keyword>
<dbReference type="InterPro" id="IPR001304">
    <property type="entry name" value="C-type_lectin-like"/>
</dbReference>
<dbReference type="SUPFAM" id="SSF56436">
    <property type="entry name" value="C-type lectin-like"/>
    <property type="match status" value="1"/>
</dbReference>
<evidence type="ECO:0000256" key="5">
    <source>
        <dbReference type="ARBA" id="ARBA00022989"/>
    </source>
</evidence>
<dbReference type="AlphaFoldDB" id="A0AAV2J178"/>
<dbReference type="GO" id="GO:0016020">
    <property type="term" value="C:membrane"/>
    <property type="evidence" value="ECO:0007669"/>
    <property type="project" value="UniProtKB-SubCell"/>
</dbReference>
<feature type="domain" description="C-type lectin" evidence="9">
    <location>
        <begin position="42"/>
        <end position="177"/>
    </location>
</feature>
<organism evidence="10 11">
    <name type="scientific">Knipowitschia caucasica</name>
    <name type="common">Caucasian dwarf goby</name>
    <name type="synonym">Pomatoschistus caucasicus</name>
    <dbReference type="NCBI Taxonomy" id="637954"/>
    <lineage>
        <taxon>Eukaryota</taxon>
        <taxon>Metazoa</taxon>
        <taxon>Chordata</taxon>
        <taxon>Craniata</taxon>
        <taxon>Vertebrata</taxon>
        <taxon>Euteleostomi</taxon>
        <taxon>Actinopterygii</taxon>
        <taxon>Neopterygii</taxon>
        <taxon>Teleostei</taxon>
        <taxon>Neoteleostei</taxon>
        <taxon>Acanthomorphata</taxon>
        <taxon>Gobiaria</taxon>
        <taxon>Gobiiformes</taxon>
        <taxon>Gobioidei</taxon>
        <taxon>Gobiidae</taxon>
        <taxon>Gobiinae</taxon>
        <taxon>Knipowitschia</taxon>
    </lineage>
</organism>
<dbReference type="FunFam" id="3.10.100.10:FF:000006">
    <property type="entry name" value="Layilin b"/>
    <property type="match status" value="1"/>
</dbReference>
<evidence type="ECO:0000313" key="11">
    <source>
        <dbReference type="Proteomes" id="UP001497482"/>
    </source>
</evidence>
<evidence type="ECO:0000256" key="8">
    <source>
        <dbReference type="SAM" id="SignalP"/>
    </source>
</evidence>
<name>A0AAV2J178_KNICA</name>
<dbReference type="Gene3D" id="3.10.100.10">
    <property type="entry name" value="Mannose-Binding Protein A, subunit A"/>
    <property type="match status" value="1"/>
</dbReference>
<dbReference type="InterPro" id="IPR016187">
    <property type="entry name" value="CTDL_fold"/>
</dbReference>
<sequence>MDFIRLLGAVIAVILSQLGSGSKSNAQRICRRGTELPCYRVCYIQDWRRRLSFADASRACQSDGGELLSIETEGEQRLIERFITELQVGDGDFWIGLRRSLQRFRAQTTSTVCPSQYYWLDGSKAKFRNWHWDEPSCGTEMCVALYHQPSAPPDEEGHYLFQWNDDNCNSKNNYVCKYTEKKALTTSKRNTVAPTSKSKIVSTTDSVDKLHTRLPESSVSLSDNILFFLYATIPALLLLLLLVSTAGFFCYRHHLNRQKTELETGQHQQWTTADSPCPVQGPYALSDVTKLPPTALDCSLTARPSCGPPFTFQFGDHPEQQQLLGYILDDKHPENEIIIKDCNTCLTRGNFQTLGLRKDMDSEYIYSQMGNACLRLVQEILQIQGKSIHVVDLYIPPTWLPTSNCNPAEGLPVNSQNMDAIVIPLWVPGHFMLCVS</sequence>
<feature type="chain" id="PRO_5044010643" description="C-type lectin domain-containing protein" evidence="8">
    <location>
        <begin position="22"/>
        <end position="436"/>
    </location>
</feature>
<gene>
    <name evidence="10" type="ORF">KC01_LOCUS2755</name>
</gene>
<keyword evidence="4" id="KW-0430">Lectin</keyword>
<evidence type="ECO:0000256" key="4">
    <source>
        <dbReference type="ARBA" id="ARBA00022734"/>
    </source>
</evidence>
<dbReference type="InterPro" id="IPR016186">
    <property type="entry name" value="C-type_lectin-like/link_sf"/>
</dbReference>
<dbReference type="Proteomes" id="UP001497482">
    <property type="component" value="Chromosome 10"/>
</dbReference>
<proteinExistence type="predicted"/>
<evidence type="ECO:0000256" key="2">
    <source>
        <dbReference type="ARBA" id="ARBA00022692"/>
    </source>
</evidence>
<protein>
    <recommendedName>
        <fullName evidence="9">C-type lectin domain-containing protein</fullName>
    </recommendedName>
</protein>
<dbReference type="Pfam" id="PF00059">
    <property type="entry name" value="Lectin_C"/>
    <property type="match status" value="1"/>
</dbReference>
<dbReference type="GO" id="GO:0030246">
    <property type="term" value="F:carbohydrate binding"/>
    <property type="evidence" value="ECO:0007669"/>
    <property type="project" value="UniProtKB-KW"/>
</dbReference>
<keyword evidence="11" id="KW-1185">Reference proteome</keyword>
<keyword evidence="5 7" id="KW-1133">Transmembrane helix</keyword>
<feature type="signal peptide" evidence="8">
    <location>
        <begin position="1"/>
        <end position="21"/>
    </location>
</feature>
<keyword evidence="3 8" id="KW-0732">Signal</keyword>
<feature type="transmembrane region" description="Helical" evidence="7">
    <location>
        <begin position="227"/>
        <end position="251"/>
    </location>
</feature>
<dbReference type="EMBL" id="OZ035832">
    <property type="protein sequence ID" value="CAL1570460.1"/>
    <property type="molecule type" value="Genomic_DNA"/>
</dbReference>
<comment type="subcellular location">
    <subcellularLocation>
        <location evidence="1">Membrane</location>
        <topology evidence="1">Single-pass type I membrane protein</topology>
    </subcellularLocation>
</comment>
<accession>A0AAV2J178</accession>
<evidence type="ECO:0000313" key="10">
    <source>
        <dbReference type="EMBL" id="CAL1570460.1"/>
    </source>
</evidence>
<dbReference type="SMART" id="SM00034">
    <property type="entry name" value="CLECT"/>
    <property type="match status" value="1"/>
</dbReference>
<dbReference type="InterPro" id="IPR051505">
    <property type="entry name" value="C-type_lectin_domain"/>
</dbReference>
<evidence type="ECO:0000256" key="1">
    <source>
        <dbReference type="ARBA" id="ARBA00004479"/>
    </source>
</evidence>
<evidence type="ECO:0000256" key="7">
    <source>
        <dbReference type="SAM" id="Phobius"/>
    </source>
</evidence>
<dbReference type="PANTHER" id="PTHR14789:SF2">
    <property type="entry name" value="LAYILIN"/>
    <property type="match status" value="1"/>
</dbReference>
<evidence type="ECO:0000256" key="6">
    <source>
        <dbReference type="ARBA" id="ARBA00023136"/>
    </source>
</evidence>
<keyword evidence="2 7" id="KW-0812">Transmembrane</keyword>
<dbReference type="PANTHER" id="PTHR14789">
    <property type="entry name" value="CHONDROLECTIN VARIANT CHODLFDELTAE"/>
    <property type="match status" value="1"/>
</dbReference>
<dbReference type="GO" id="GO:0005540">
    <property type="term" value="F:hyaluronic acid binding"/>
    <property type="evidence" value="ECO:0007669"/>
    <property type="project" value="TreeGrafter"/>
</dbReference>
<reference evidence="10 11" key="1">
    <citation type="submission" date="2024-04" db="EMBL/GenBank/DDBJ databases">
        <authorList>
            <person name="Waldvogel A.-M."/>
            <person name="Schoenle A."/>
        </authorList>
    </citation>
    <scope>NUCLEOTIDE SEQUENCE [LARGE SCALE GENOMIC DNA]</scope>
</reference>
<evidence type="ECO:0000256" key="3">
    <source>
        <dbReference type="ARBA" id="ARBA00022729"/>
    </source>
</evidence>
<dbReference type="PROSITE" id="PS50041">
    <property type="entry name" value="C_TYPE_LECTIN_2"/>
    <property type="match status" value="1"/>
</dbReference>